<dbReference type="AlphaFoldDB" id="A0A7S0NNT2"/>
<feature type="transmembrane region" description="Helical" evidence="1">
    <location>
        <begin position="96"/>
        <end position="119"/>
    </location>
</feature>
<name>A0A7S0NNT2_MICPS</name>
<protein>
    <submittedName>
        <fullName evidence="2">Uncharacterized protein</fullName>
    </submittedName>
</protein>
<keyword evidence="1" id="KW-0812">Transmembrane</keyword>
<keyword evidence="1" id="KW-0472">Membrane</keyword>
<feature type="transmembrane region" description="Helical" evidence="1">
    <location>
        <begin position="68"/>
        <end position="84"/>
    </location>
</feature>
<accession>A0A7S0NNT2</accession>
<reference evidence="2" key="1">
    <citation type="submission" date="2021-01" db="EMBL/GenBank/DDBJ databases">
        <authorList>
            <person name="Corre E."/>
            <person name="Pelletier E."/>
            <person name="Niang G."/>
            <person name="Scheremetjew M."/>
            <person name="Finn R."/>
            <person name="Kale V."/>
            <person name="Holt S."/>
            <person name="Cochrane G."/>
            <person name="Meng A."/>
            <person name="Brown T."/>
            <person name="Cohen L."/>
        </authorList>
    </citation>
    <scope>NUCLEOTIDE SEQUENCE</scope>
    <source>
        <strain evidence="2">CCMP1723</strain>
    </source>
</reference>
<evidence type="ECO:0000313" key="2">
    <source>
        <dbReference type="EMBL" id="CAD8525555.1"/>
    </source>
</evidence>
<feature type="transmembrane region" description="Helical" evidence="1">
    <location>
        <begin position="41"/>
        <end position="62"/>
    </location>
</feature>
<gene>
    <name evidence="2" type="ORF">MCOM1403_LOCUS11444</name>
</gene>
<dbReference type="EMBL" id="HBEQ01014207">
    <property type="protein sequence ID" value="CAD8525555.1"/>
    <property type="molecule type" value="Transcribed_RNA"/>
</dbReference>
<feature type="transmembrane region" description="Helical" evidence="1">
    <location>
        <begin position="12"/>
        <end position="29"/>
    </location>
</feature>
<proteinExistence type="predicted"/>
<organism evidence="2">
    <name type="scientific">Micromonas pusilla</name>
    <name type="common">Picoplanktonic green alga</name>
    <name type="synonym">Chromulina pusilla</name>
    <dbReference type="NCBI Taxonomy" id="38833"/>
    <lineage>
        <taxon>Eukaryota</taxon>
        <taxon>Viridiplantae</taxon>
        <taxon>Chlorophyta</taxon>
        <taxon>Mamiellophyceae</taxon>
        <taxon>Mamiellales</taxon>
        <taxon>Mamiellaceae</taxon>
        <taxon>Micromonas</taxon>
    </lineage>
</organism>
<evidence type="ECO:0000256" key="1">
    <source>
        <dbReference type="SAM" id="Phobius"/>
    </source>
</evidence>
<keyword evidence="1" id="KW-1133">Transmembrane helix</keyword>
<sequence length="121" mass="13734">MSFLTPENYNNTVAFVMAAYALQFLFMPAKTITDHFKATTPAIALFVARGSAAPMLSMAYAMYKMQDLQYTVVSTIIVAFLYPFNAKYNIFQKLKLIYPMHYVPEVLMTTLTTTGIYLLTQ</sequence>